<dbReference type="InterPro" id="IPR037883">
    <property type="entry name" value="Knr4/Smi1-like_sf"/>
</dbReference>
<dbReference type="Proteomes" id="UP000019277">
    <property type="component" value="Unassembled WGS sequence"/>
</dbReference>
<evidence type="ECO:0000313" key="2">
    <source>
        <dbReference type="EMBL" id="EWC59525.1"/>
    </source>
</evidence>
<evidence type="ECO:0000259" key="1">
    <source>
        <dbReference type="SMART" id="SM00860"/>
    </source>
</evidence>
<gene>
    <name evidence="2" type="ORF">UO65_5253</name>
</gene>
<dbReference type="InterPro" id="IPR018958">
    <property type="entry name" value="Knr4/Smi1-like_dom"/>
</dbReference>
<name>W7IF87_9PSEU</name>
<dbReference type="SUPFAM" id="SSF160631">
    <property type="entry name" value="SMI1/KNR4-like"/>
    <property type="match status" value="1"/>
</dbReference>
<comment type="caution">
    <text evidence="2">The sequence shown here is derived from an EMBL/GenBank/DDBJ whole genome shotgun (WGS) entry which is preliminary data.</text>
</comment>
<protein>
    <submittedName>
        <fullName evidence="2">Glucan synthase 1-related protein</fullName>
    </submittedName>
</protein>
<organism evidence="2 3">
    <name type="scientific">Actinokineospora spheciospongiae</name>
    <dbReference type="NCBI Taxonomy" id="909613"/>
    <lineage>
        <taxon>Bacteria</taxon>
        <taxon>Bacillati</taxon>
        <taxon>Actinomycetota</taxon>
        <taxon>Actinomycetes</taxon>
        <taxon>Pseudonocardiales</taxon>
        <taxon>Pseudonocardiaceae</taxon>
        <taxon>Actinokineospora</taxon>
    </lineage>
</organism>
<keyword evidence="3" id="KW-1185">Reference proteome</keyword>
<sequence>MRVVLSIFLVGGLVITAAWFLGAQPPPPVTAPAPVITPAPGCRLGGGSTTVPEPTKILTRRVDAAWTRIETWLAVHAPRTAARWNAPAPAAALSALQREVGVELPGDLVATLRRHDGSSAGGFVLPLAYRPMSVGEIAGHTRRMCSGPGQPGWDGRFVPFAVDGGGGLLYLDQRGAGSLGEQFDEGPGPGRWPTGLSELLEQTADLLEEGTGPLADRYRPEVDAGWLRWRIR</sequence>
<evidence type="ECO:0000313" key="3">
    <source>
        <dbReference type="Proteomes" id="UP000019277"/>
    </source>
</evidence>
<dbReference type="AlphaFoldDB" id="W7IF87"/>
<dbReference type="RefSeq" id="WP_152552269.1">
    <property type="nucleotide sequence ID" value="NZ_AYXG01000203.1"/>
</dbReference>
<dbReference type="EMBL" id="AYXG01000203">
    <property type="protein sequence ID" value="EWC59525.1"/>
    <property type="molecule type" value="Genomic_DNA"/>
</dbReference>
<dbReference type="OrthoDB" id="3287229at2"/>
<proteinExistence type="predicted"/>
<dbReference type="SMART" id="SM00860">
    <property type="entry name" value="SMI1_KNR4"/>
    <property type="match status" value="1"/>
</dbReference>
<dbReference type="eggNOG" id="COG4282">
    <property type="taxonomic scope" value="Bacteria"/>
</dbReference>
<accession>W7IF87</accession>
<feature type="domain" description="Knr4/Smi1-like" evidence="1">
    <location>
        <begin position="87"/>
        <end position="202"/>
    </location>
</feature>
<dbReference type="Pfam" id="PF09346">
    <property type="entry name" value="SMI1_KNR4"/>
    <property type="match status" value="1"/>
</dbReference>
<reference evidence="2 3" key="1">
    <citation type="journal article" date="2014" name="Genome Announc.">
        <title>Draft Genome Sequence of the Antitrypanosomally Active Sponge-Associated Bacterium Actinokineospora sp. Strain EG49.</title>
        <authorList>
            <person name="Harjes J."/>
            <person name="Ryu T."/>
            <person name="Abdelmohsen U.R."/>
            <person name="Moitinho-Silva L."/>
            <person name="Horn H."/>
            <person name="Ravasi T."/>
            <person name="Hentschel U."/>
        </authorList>
    </citation>
    <scope>NUCLEOTIDE SEQUENCE [LARGE SCALE GENOMIC DNA]</scope>
    <source>
        <strain evidence="2 3">EG49</strain>
    </source>
</reference>